<dbReference type="Pfam" id="PF00644">
    <property type="entry name" value="PARP"/>
    <property type="match status" value="2"/>
</dbReference>
<dbReference type="Gene3D" id="3.90.175.10">
    <property type="entry name" value="Diphtheria Toxin, domain 1"/>
    <property type="match status" value="2"/>
</dbReference>
<name>A0A9D2XDE8_NOTFU</name>
<evidence type="ECO:0000259" key="2">
    <source>
        <dbReference type="Pfam" id="PF00644"/>
    </source>
</evidence>
<protein>
    <submittedName>
        <fullName evidence="3">LOC107393831-like protein</fullName>
    </submittedName>
</protein>
<reference evidence="3" key="1">
    <citation type="submission" date="2020-03" db="EMBL/GenBank/DDBJ databases">
        <title>Intra-Species Differences in Population Size shape Life History and Genome Evolution.</title>
        <authorList>
            <person name="Willemsen D."/>
            <person name="Cui R."/>
            <person name="Valenzano D.R."/>
        </authorList>
    </citation>
    <scope>NUCLEOTIDE SEQUENCE</scope>
    <source>
        <strain evidence="3">GRZ</strain>
        <tissue evidence="3">Whole</tissue>
    </source>
</reference>
<dbReference type="GO" id="GO:0003950">
    <property type="term" value="F:NAD+ poly-ADP-ribosyltransferase activity"/>
    <property type="evidence" value="ECO:0007669"/>
    <property type="project" value="InterPro"/>
</dbReference>
<dbReference type="KEGG" id="nfu:107393831"/>
<dbReference type="PANTHER" id="PTHR36542:SF6">
    <property type="entry name" value="GIG2-LIKE PROTEIN DREP"/>
    <property type="match status" value="1"/>
</dbReference>
<dbReference type="AlphaFoldDB" id="A0A9D2XDE8"/>
<evidence type="ECO:0000313" key="4">
    <source>
        <dbReference type="Proteomes" id="UP000822369"/>
    </source>
</evidence>
<evidence type="ECO:0000313" key="3">
    <source>
        <dbReference type="EMBL" id="KAF7200060.1"/>
    </source>
</evidence>
<gene>
    <name evidence="3" type="ORF">G4P62_016660</name>
</gene>
<proteinExistence type="inferred from homology"/>
<dbReference type="EMBL" id="JAAVVJ010000019">
    <property type="protein sequence ID" value="KAF7200060.1"/>
    <property type="molecule type" value="Genomic_DNA"/>
</dbReference>
<organism evidence="3 4">
    <name type="scientific">Nothobranchius furzeri</name>
    <name type="common">Turquoise killifish</name>
    <dbReference type="NCBI Taxonomy" id="105023"/>
    <lineage>
        <taxon>Eukaryota</taxon>
        <taxon>Metazoa</taxon>
        <taxon>Chordata</taxon>
        <taxon>Craniata</taxon>
        <taxon>Vertebrata</taxon>
        <taxon>Euteleostomi</taxon>
        <taxon>Actinopterygii</taxon>
        <taxon>Neopterygii</taxon>
        <taxon>Teleostei</taxon>
        <taxon>Neoteleostei</taxon>
        <taxon>Acanthomorphata</taxon>
        <taxon>Ovalentaria</taxon>
        <taxon>Atherinomorphae</taxon>
        <taxon>Cyprinodontiformes</taxon>
        <taxon>Nothobranchiidae</taxon>
        <taxon>Nothobranchius</taxon>
    </lineage>
</organism>
<dbReference type="InterPro" id="IPR012317">
    <property type="entry name" value="Poly(ADP-ribose)pol_cat_dom"/>
</dbReference>
<dbReference type="SUPFAM" id="SSF56399">
    <property type="entry name" value="ADP-ribosylation"/>
    <property type="match status" value="2"/>
</dbReference>
<dbReference type="PANTHER" id="PTHR36542">
    <property type="entry name" value="GIG2-LIKE PROTEIN DRED-RELATED"/>
    <property type="match status" value="1"/>
</dbReference>
<dbReference type="Proteomes" id="UP000822369">
    <property type="component" value="Chromosome 19"/>
</dbReference>
<comment type="similarity">
    <text evidence="1">Belongs to the ARTD/PARP family.</text>
</comment>
<comment type="caution">
    <text evidence="3">The sequence shown here is derived from an EMBL/GenBank/DDBJ whole genome shotgun (WGS) entry which is preliminary data.</text>
</comment>
<dbReference type="GO" id="GO:0005737">
    <property type="term" value="C:cytoplasm"/>
    <property type="evidence" value="ECO:0007669"/>
    <property type="project" value="TreeGrafter"/>
</dbReference>
<feature type="domain" description="PARP catalytic" evidence="2">
    <location>
        <begin position="275"/>
        <end position="350"/>
    </location>
</feature>
<feature type="domain" description="PARP catalytic" evidence="2">
    <location>
        <begin position="34"/>
        <end position="109"/>
    </location>
</feature>
<sequence length="466" mass="51434">MSVEFSGWEVVDDGACFPGVILGPSQAPQNKGVYTMFHGTHVSSARAIITSGFQPSGGGTLGKGVYVSRDKNKASNYPLFGNSSDQVILEVRVRVGRVKRIDPADIQMRITWSTHGYNTAWIPPANAISGLEEDCVFDPKRVTVVGIAKAPNAVIEKELRELISKASKTVKGATKRSKPVCSLCKRKTQQDAPHYQQQCWKCGKTICILMSKHFCTVKPTESESLKGDNSLLTDLDSIQYWSKMSLQFFGWEVTYDDSSSRLELGASQQPKDKGVYTMYHGTSIANARNIITNGFKQSQTGMLGKGVYVSRDRKKAERYPLHNSSLDRVVLELHIRVGRVKRIDTDNHPMQYTWSSQGYDTAWVPPNCGMKAVPSGLEEDCVFDPKRVKVVAIARAPDTEKAQLKQLLANSPVNGSNAAAATNVCSLCKRKQQQSSPHIKQQCWGCGQNICILMIKHVCSRSAQNP</sequence>
<evidence type="ECO:0000256" key="1">
    <source>
        <dbReference type="ARBA" id="ARBA00024347"/>
    </source>
</evidence>
<accession>A0A9D2XDE8</accession>